<dbReference type="RefSeq" id="XP_062657221.1">
    <property type="nucleotide sequence ID" value="XM_062799549.1"/>
</dbReference>
<evidence type="ECO:0000256" key="1">
    <source>
        <dbReference type="SAM" id="Phobius"/>
    </source>
</evidence>
<protein>
    <submittedName>
        <fullName evidence="2">Uncharacterized protein</fullName>
    </submittedName>
</protein>
<keyword evidence="1" id="KW-0472">Membrane</keyword>
<keyword evidence="3" id="KW-1185">Reference proteome</keyword>
<dbReference type="EMBL" id="JAUEPN010000006">
    <property type="protein sequence ID" value="KAK3293707.1"/>
    <property type="molecule type" value="Genomic_DNA"/>
</dbReference>
<evidence type="ECO:0000313" key="2">
    <source>
        <dbReference type="EMBL" id="KAK3293707.1"/>
    </source>
</evidence>
<reference evidence="2" key="2">
    <citation type="submission" date="2023-06" db="EMBL/GenBank/DDBJ databases">
        <authorList>
            <consortium name="Lawrence Berkeley National Laboratory"/>
            <person name="Haridas S."/>
            <person name="Hensen N."/>
            <person name="Bonometti L."/>
            <person name="Westerberg I."/>
            <person name="Brannstrom I.O."/>
            <person name="Guillou S."/>
            <person name="Cros-Aarteil S."/>
            <person name="Calhoun S."/>
            <person name="Kuo A."/>
            <person name="Mondo S."/>
            <person name="Pangilinan J."/>
            <person name="Riley R."/>
            <person name="Labutti K."/>
            <person name="Andreopoulos B."/>
            <person name="Lipzen A."/>
            <person name="Chen C."/>
            <person name="Yanf M."/>
            <person name="Daum C."/>
            <person name="Ng V."/>
            <person name="Clum A."/>
            <person name="Steindorff A."/>
            <person name="Ohm R."/>
            <person name="Martin F."/>
            <person name="Silar P."/>
            <person name="Natvig D."/>
            <person name="Lalanne C."/>
            <person name="Gautier V."/>
            <person name="Ament-Velasquez S.L."/>
            <person name="Kruys A."/>
            <person name="Hutchinson M.I."/>
            <person name="Powell A.J."/>
            <person name="Barry K."/>
            <person name="Miller A.N."/>
            <person name="Grigoriev I.V."/>
            <person name="Debuchy R."/>
            <person name="Gladieux P."/>
            <person name="Thoren M.H."/>
            <person name="Johannesson H."/>
        </authorList>
    </citation>
    <scope>NUCLEOTIDE SEQUENCE</scope>
    <source>
        <strain evidence="2">CBS 168.71</strain>
    </source>
</reference>
<comment type="caution">
    <text evidence="2">The sequence shown here is derived from an EMBL/GenBank/DDBJ whole genome shotgun (WGS) entry which is preliminary data.</text>
</comment>
<sequence length="176" mass="19609">MARPRYPAPYALLHLALRFISSGLCIATLASASYATSRGGYGTGMVGAFIASILTMMVDLAEISGLVDPARDVPRFTETTIVYLEMIVVAICGIVPVMVLMAYTGLQRNDCEERRSRVECDAEERAREDVEVYVFLAWLLPLCLVGLHILFSVLGCFDCFQRRGRTPSPRPRRTRR</sequence>
<dbReference type="AlphaFoldDB" id="A0AAE0HBV9"/>
<dbReference type="GeneID" id="87836497"/>
<keyword evidence="1" id="KW-0812">Transmembrane</keyword>
<dbReference type="Proteomes" id="UP001278766">
    <property type="component" value="Unassembled WGS sequence"/>
</dbReference>
<reference evidence="2" key="1">
    <citation type="journal article" date="2023" name="Mol. Phylogenet. Evol.">
        <title>Genome-scale phylogeny and comparative genomics of the fungal order Sordariales.</title>
        <authorList>
            <person name="Hensen N."/>
            <person name="Bonometti L."/>
            <person name="Westerberg I."/>
            <person name="Brannstrom I.O."/>
            <person name="Guillou S."/>
            <person name="Cros-Aarteil S."/>
            <person name="Calhoun S."/>
            <person name="Haridas S."/>
            <person name="Kuo A."/>
            <person name="Mondo S."/>
            <person name="Pangilinan J."/>
            <person name="Riley R."/>
            <person name="LaButti K."/>
            <person name="Andreopoulos B."/>
            <person name="Lipzen A."/>
            <person name="Chen C."/>
            <person name="Yan M."/>
            <person name="Daum C."/>
            <person name="Ng V."/>
            <person name="Clum A."/>
            <person name="Steindorff A."/>
            <person name="Ohm R.A."/>
            <person name="Martin F."/>
            <person name="Silar P."/>
            <person name="Natvig D.O."/>
            <person name="Lalanne C."/>
            <person name="Gautier V."/>
            <person name="Ament-Velasquez S.L."/>
            <person name="Kruys A."/>
            <person name="Hutchinson M.I."/>
            <person name="Powell A.J."/>
            <person name="Barry K."/>
            <person name="Miller A.N."/>
            <person name="Grigoriev I.V."/>
            <person name="Debuchy R."/>
            <person name="Gladieux P."/>
            <person name="Hiltunen Thoren M."/>
            <person name="Johannesson H."/>
        </authorList>
    </citation>
    <scope>NUCLEOTIDE SEQUENCE</scope>
    <source>
        <strain evidence="2">CBS 168.71</strain>
    </source>
</reference>
<feature type="transmembrane region" description="Helical" evidence="1">
    <location>
        <begin position="41"/>
        <end position="61"/>
    </location>
</feature>
<name>A0AAE0HBV9_9PEZI</name>
<accession>A0AAE0HBV9</accession>
<organism evidence="2 3">
    <name type="scientific">Chaetomium fimeti</name>
    <dbReference type="NCBI Taxonomy" id="1854472"/>
    <lineage>
        <taxon>Eukaryota</taxon>
        <taxon>Fungi</taxon>
        <taxon>Dikarya</taxon>
        <taxon>Ascomycota</taxon>
        <taxon>Pezizomycotina</taxon>
        <taxon>Sordariomycetes</taxon>
        <taxon>Sordariomycetidae</taxon>
        <taxon>Sordariales</taxon>
        <taxon>Chaetomiaceae</taxon>
        <taxon>Chaetomium</taxon>
    </lineage>
</organism>
<feature type="transmembrane region" description="Helical" evidence="1">
    <location>
        <begin position="82"/>
        <end position="106"/>
    </location>
</feature>
<evidence type="ECO:0000313" key="3">
    <source>
        <dbReference type="Proteomes" id="UP001278766"/>
    </source>
</evidence>
<feature type="transmembrane region" description="Helical" evidence="1">
    <location>
        <begin position="135"/>
        <end position="160"/>
    </location>
</feature>
<proteinExistence type="predicted"/>
<gene>
    <name evidence="2" type="ORF">B0H64DRAFT_218749</name>
</gene>
<keyword evidence="1" id="KW-1133">Transmembrane helix</keyword>
<feature type="transmembrane region" description="Helical" evidence="1">
    <location>
        <begin position="12"/>
        <end position="35"/>
    </location>
</feature>